<protein>
    <submittedName>
        <fullName evidence="2">Uncharacterized protein</fullName>
    </submittedName>
</protein>
<keyword evidence="3" id="KW-1185">Reference proteome</keyword>
<dbReference type="AlphaFoldDB" id="A0A6H5H7E1"/>
<reference evidence="2 3" key="1">
    <citation type="submission" date="2020-02" db="EMBL/GenBank/DDBJ databases">
        <authorList>
            <person name="Ferguson B K."/>
        </authorList>
    </citation>
    <scope>NUCLEOTIDE SEQUENCE [LARGE SCALE GENOMIC DNA]</scope>
</reference>
<accession>A0A6H5H7E1</accession>
<sequence>MLMNKMMTIPRTGARRQQVHEKESRGDYYEEKAGEEEGASAGHLVAPRFGNIFRLISPSYGSGYLLTRQSFPISRYAMIEFVISGFGNDETARHLTRSSRHALESRL</sequence>
<name>A0A6H5H7E1_9HEMI</name>
<feature type="region of interest" description="Disordered" evidence="1">
    <location>
        <begin position="1"/>
        <end position="33"/>
    </location>
</feature>
<gene>
    <name evidence="2" type="ORF">NTEN_LOCUS16897</name>
</gene>
<dbReference type="EMBL" id="CADCXU010024960">
    <property type="protein sequence ID" value="CAB0012104.1"/>
    <property type="molecule type" value="Genomic_DNA"/>
</dbReference>
<organism evidence="2 3">
    <name type="scientific">Nesidiocoris tenuis</name>
    <dbReference type="NCBI Taxonomy" id="355587"/>
    <lineage>
        <taxon>Eukaryota</taxon>
        <taxon>Metazoa</taxon>
        <taxon>Ecdysozoa</taxon>
        <taxon>Arthropoda</taxon>
        <taxon>Hexapoda</taxon>
        <taxon>Insecta</taxon>
        <taxon>Pterygota</taxon>
        <taxon>Neoptera</taxon>
        <taxon>Paraneoptera</taxon>
        <taxon>Hemiptera</taxon>
        <taxon>Heteroptera</taxon>
        <taxon>Panheteroptera</taxon>
        <taxon>Cimicomorpha</taxon>
        <taxon>Miridae</taxon>
        <taxon>Dicyphina</taxon>
        <taxon>Nesidiocoris</taxon>
    </lineage>
</organism>
<evidence type="ECO:0000256" key="1">
    <source>
        <dbReference type="SAM" id="MobiDB-lite"/>
    </source>
</evidence>
<dbReference type="Proteomes" id="UP000479000">
    <property type="component" value="Unassembled WGS sequence"/>
</dbReference>
<feature type="compositionally biased region" description="Basic and acidic residues" evidence="1">
    <location>
        <begin position="18"/>
        <end position="32"/>
    </location>
</feature>
<evidence type="ECO:0000313" key="2">
    <source>
        <dbReference type="EMBL" id="CAB0012104.1"/>
    </source>
</evidence>
<evidence type="ECO:0000313" key="3">
    <source>
        <dbReference type="Proteomes" id="UP000479000"/>
    </source>
</evidence>
<proteinExistence type="predicted"/>